<reference evidence="1" key="1">
    <citation type="submission" date="2022-06" db="EMBL/GenBank/DDBJ databases">
        <title>Phylogenomic reconstructions and comparative analyses of Kickxellomycotina fungi.</title>
        <authorList>
            <person name="Reynolds N.K."/>
            <person name="Stajich J.E."/>
            <person name="Barry K."/>
            <person name="Grigoriev I.V."/>
            <person name="Crous P."/>
            <person name="Smith M.E."/>
        </authorList>
    </citation>
    <scope>NUCLEOTIDE SEQUENCE</scope>
    <source>
        <strain evidence="1">RSA 2271</strain>
    </source>
</reference>
<sequence>MVLDQNLALNIVLKGVYLTYVRNSNIKSIHSVPRVQLMRDSAVELYTINAKASYQHAFIYIRQMAIHLRNSMNVRSKESYKVIYNWQYINSLMFWTEIMAICCGDRVDELPELCEALESLIYPLVQIILGVARLVPTAKYYPLRMHCVSMLLRLRNATGVYIPILPLLLEIFESQEFTQRRPQKSTLAPLYFDACIKAPKQYEHTKVYLDSVLDNTYELLVECFAAEATRIAFPEWVVPATTRIRWWRKHASKHYPKFSKLLQGLLEKVDQNSKWVERHRIAFGFDPTNLDKANAFLRDVDPLTTPISTHAVALRRTKEKQRKVLIEAAKQDE</sequence>
<evidence type="ECO:0000313" key="2">
    <source>
        <dbReference type="Proteomes" id="UP001145114"/>
    </source>
</evidence>
<protein>
    <submittedName>
        <fullName evidence="1">Nucleolar Complex 2 protein</fullName>
    </submittedName>
</protein>
<dbReference type="EMBL" id="JAMZIH010005901">
    <property type="protein sequence ID" value="KAJ1674521.1"/>
    <property type="molecule type" value="Genomic_DNA"/>
</dbReference>
<name>A0ACC1HFV4_9FUNG</name>
<comment type="caution">
    <text evidence="1">The sequence shown here is derived from an EMBL/GenBank/DDBJ whole genome shotgun (WGS) entry which is preliminary data.</text>
</comment>
<gene>
    <name evidence="1" type="primary">NOC2_1</name>
    <name evidence="1" type="ORF">EV182_003115</name>
</gene>
<proteinExistence type="predicted"/>
<keyword evidence="2" id="KW-1185">Reference proteome</keyword>
<accession>A0ACC1HFV4</accession>
<evidence type="ECO:0000313" key="1">
    <source>
        <dbReference type="EMBL" id="KAJ1674521.1"/>
    </source>
</evidence>
<dbReference type="Proteomes" id="UP001145114">
    <property type="component" value="Unassembled WGS sequence"/>
</dbReference>
<organism evidence="1 2">
    <name type="scientific">Spiromyces aspiralis</name>
    <dbReference type="NCBI Taxonomy" id="68401"/>
    <lineage>
        <taxon>Eukaryota</taxon>
        <taxon>Fungi</taxon>
        <taxon>Fungi incertae sedis</taxon>
        <taxon>Zoopagomycota</taxon>
        <taxon>Kickxellomycotina</taxon>
        <taxon>Kickxellomycetes</taxon>
        <taxon>Kickxellales</taxon>
        <taxon>Kickxellaceae</taxon>
        <taxon>Spiromyces</taxon>
    </lineage>
</organism>